<comment type="subcellular location">
    <subcellularLocation>
        <location evidence="2">Secreted</location>
    </subcellularLocation>
</comment>
<dbReference type="GeneTree" id="ENSGT00390000002457"/>
<feature type="domain" description="Tachykinin" evidence="10">
    <location>
        <begin position="61"/>
        <end position="71"/>
    </location>
</feature>
<sequence>MKFVFLSVLMTLISITQVYCDENEPKEGTEFWTSRNQIQVPVDDWLSSNPFREILLRMTRKPRPHQFIGLMGKRSMANTQITRKRHKVNSFVGLMGKRSQKEPGEFKSCSQFQMLLSFLKQTVFLLQNRMNGAQYRPMRSGAEQPSPACCR</sequence>
<dbReference type="GO" id="GO:0007217">
    <property type="term" value="P:tachykinin receptor signaling pathway"/>
    <property type="evidence" value="ECO:0007669"/>
    <property type="project" value="InterPro"/>
</dbReference>
<evidence type="ECO:0000256" key="4">
    <source>
        <dbReference type="ARBA" id="ARBA00022525"/>
    </source>
</evidence>
<comment type="function">
    <text evidence="1">Tachykinins are active peptides which excite neurons, evoke behavioral responses, are potent vasodilators and secretagogues, and contract (directly or indirectly) many smooth muscles.</text>
</comment>
<dbReference type="GO" id="GO:0005576">
    <property type="term" value="C:extracellular region"/>
    <property type="evidence" value="ECO:0007669"/>
    <property type="project" value="UniProtKB-SubCell"/>
</dbReference>
<dbReference type="AlphaFoldDB" id="A0A3Q2ZDL9"/>
<reference evidence="11" key="2">
    <citation type="submission" date="2025-09" db="UniProtKB">
        <authorList>
            <consortium name="Ensembl"/>
        </authorList>
    </citation>
    <scope>IDENTIFICATION</scope>
</reference>
<evidence type="ECO:0000256" key="7">
    <source>
        <dbReference type="ARBA" id="ARBA00022815"/>
    </source>
</evidence>
<dbReference type="PANTHER" id="PTHR11250">
    <property type="entry name" value="TACHYKININ"/>
    <property type="match status" value="1"/>
</dbReference>
<dbReference type="GO" id="GO:0007218">
    <property type="term" value="P:neuropeptide signaling pathway"/>
    <property type="evidence" value="ECO:0007669"/>
    <property type="project" value="UniProtKB-KW"/>
</dbReference>
<keyword evidence="7" id="KW-0027">Amidation</keyword>
<evidence type="ECO:0000256" key="5">
    <source>
        <dbReference type="ARBA" id="ARBA00022685"/>
    </source>
</evidence>
<proteinExistence type="inferred from homology"/>
<evidence type="ECO:0000256" key="6">
    <source>
        <dbReference type="ARBA" id="ARBA00022729"/>
    </source>
</evidence>
<keyword evidence="6 9" id="KW-0732">Signal</keyword>
<keyword evidence="8" id="KW-0527">Neuropeptide</keyword>
<dbReference type="PRINTS" id="PR01829">
    <property type="entry name" value="PROTACHYKNIN"/>
</dbReference>
<dbReference type="Proteomes" id="UP000264800">
    <property type="component" value="Unplaced"/>
</dbReference>
<dbReference type="InterPro" id="IPR013055">
    <property type="entry name" value="Tachy_Neuro_lke_CS"/>
</dbReference>
<keyword evidence="12" id="KW-1185">Reference proteome</keyword>
<evidence type="ECO:0000256" key="8">
    <source>
        <dbReference type="ARBA" id="ARBA00023320"/>
    </source>
</evidence>
<reference evidence="11" key="1">
    <citation type="submission" date="2025-08" db="UniProtKB">
        <authorList>
            <consortium name="Ensembl"/>
        </authorList>
    </citation>
    <scope>IDENTIFICATION</scope>
</reference>
<evidence type="ECO:0000259" key="10">
    <source>
        <dbReference type="SMART" id="SM00203"/>
    </source>
</evidence>
<dbReference type="InterPro" id="IPR008215">
    <property type="entry name" value="Tachykinin_dom"/>
</dbReference>
<organism evidence="11 12">
    <name type="scientific">Kryptolebias marmoratus</name>
    <name type="common">Mangrove killifish</name>
    <name type="synonym">Rivulus marmoratus</name>
    <dbReference type="NCBI Taxonomy" id="37003"/>
    <lineage>
        <taxon>Eukaryota</taxon>
        <taxon>Metazoa</taxon>
        <taxon>Chordata</taxon>
        <taxon>Craniata</taxon>
        <taxon>Vertebrata</taxon>
        <taxon>Euteleostomi</taxon>
        <taxon>Actinopterygii</taxon>
        <taxon>Neopterygii</taxon>
        <taxon>Teleostei</taxon>
        <taxon>Neoteleostei</taxon>
        <taxon>Acanthomorphata</taxon>
        <taxon>Ovalentaria</taxon>
        <taxon>Atherinomorphae</taxon>
        <taxon>Cyprinodontiformes</taxon>
        <taxon>Rivulidae</taxon>
        <taxon>Kryptolebias</taxon>
    </lineage>
</organism>
<dbReference type="PROSITE" id="PS00267">
    <property type="entry name" value="TACHYKININ"/>
    <property type="match status" value="2"/>
</dbReference>
<evidence type="ECO:0000256" key="2">
    <source>
        <dbReference type="ARBA" id="ARBA00004613"/>
    </source>
</evidence>
<protein>
    <submittedName>
        <fullName evidence="11">Tachykinin precursor 1</fullName>
    </submittedName>
</protein>
<feature type="chain" id="PRO_5018680553" evidence="9">
    <location>
        <begin position="21"/>
        <end position="151"/>
    </location>
</feature>
<evidence type="ECO:0000313" key="12">
    <source>
        <dbReference type="Proteomes" id="UP000264800"/>
    </source>
</evidence>
<dbReference type="SMART" id="SM00203">
    <property type="entry name" value="TK"/>
    <property type="match status" value="2"/>
</dbReference>
<dbReference type="STRING" id="37003.ENSKMAP00000000710"/>
<keyword evidence="5" id="KW-0165">Cleavage on pair of basic residues</keyword>
<feature type="signal peptide" evidence="9">
    <location>
        <begin position="1"/>
        <end position="20"/>
    </location>
</feature>
<evidence type="ECO:0000256" key="9">
    <source>
        <dbReference type="SAM" id="SignalP"/>
    </source>
</evidence>
<keyword evidence="4" id="KW-0964">Secreted</keyword>
<dbReference type="Ensembl" id="ENSKMAT00000000740.1">
    <property type="protein sequence ID" value="ENSKMAP00000000710.1"/>
    <property type="gene ID" value="ENSKMAG00000000580.1"/>
</dbReference>
<evidence type="ECO:0000313" key="11">
    <source>
        <dbReference type="Ensembl" id="ENSKMAP00000000710.1"/>
    </source>
</evidence>
<dbReference type="PANTHER" id="PTHR11250:SF4">
    <property type="entry name" value="PREPROTACHYKININ 1"/>
    <property type="match status" value="1"/>
</dbReference>
<accession>A0A3Q2ZDL9</accession>
<name>A0A3Q2ZDL9_KRYMA</name>
<feature type="domain" description="Tachykinin" evidence="10">
    <location>
        <begin position="85"/>
        <end position="95"/>
    </location>
</feature>
<evidence type="ECO:0000256" key="1">
    <source>
        <dbReference type="ARBA" id="ARBA00003207"/>
    </source>
</evidence>
<comment type="similarity">
    <text evidence="3">Belongs to the tachykinin family.</text>
</comment>
<dbReference type="InterPro" id="IPR008216">
    <property type="entry name" value="Tachykinin_fam"/>
</dbReference>
<evidence type="ECO:0000256" key="3">
    <source>
        <dbReference type="ARBA" id="ARBA00007518"/>
    </source>
</evidence>